<dbReference type="GO" id="GO:0071949">
    <property type="term" value="F:FAD binding"/>
    <property type="evidence" value="ECO:0007669"/>
    <property type="project" value="InterPro"/>
</dbReference>
<keyword evidence="3" id="KW-0274">FAD</keyword>
<proteinExistence type="predicted"/>
<sequence>MPLQSKPQPADTAEHLANVIGLHHVRVVPACTLHLHESSRDVCLVEPLNEEEVLAVLAYARDCGLSVLPYGAGRLLAYGPQAEAPDIWLSLRRMNHVVNLSQGDLIVSVEPGLTMAELASALAAAGLMLPYDPPAPADATLGGLLSAGLSGPRRALYGSLRDMAISLRVALLDGRVIRTGAKVVKNVAGYDMTKLFIGAWGTLGVITEITLKLRPLPMHRETVLVGGPLDALGQLRERIVQSALQPSRLEAVWQSASDQTRNWILAVDCDEHERAAQAQTQILESMARDLGLTVETLEQHAADTWWSEQRESLSANTACIRLQGQPTKLFSAMAQVMEAVSLLVENPHEISATIGGVTGVARIAFDPARASLADPSRWDQLRDVISASALEMVMERAPVAIRAQSAASPLAPGVIAVMQRLKQTFDPEHLLSPGRFLGGI</sequence>
<dbReference type="Gene3D" id="3.30.465.10">
    <property type="match status" value="1"/>
</dbReference>
<comment type="cofactor">
    <cofactor evidence="1">
        <name>FAD</name>
        <dbReference type="ChEBI" id="CHEBI:57692"/>
    </cofactor>
</comment>
<dbReference type="SUPFAM" id="SSF55103">
    <property type="entry name" value="FAD-linked oxidases, C-terminal domain"/>
    <property type="match status" value="1"/>
</dbReference>
<dbReference type="PROSITE" id="PS51387">
    <property type="entry name" value="FAD_PCMH"/>
    <property type="match status" value="1"/>
</dbReference>
<dbReference type="GO" id="GO:0016491">
    <property type="term" value="F:oxidoreductase activity"/>
    <property type="evidence" value="ECO:0007669"/>
    <property type="project" value="UniProtKB-KW"/>
</dbReference>
<dbReference type="PANTHER" id="PTHR11748">
    <property type="entry name" value="D-LACTATE DEHYDROGENASE"/>
    <property type="match status" value="1"/>
</dbReference>
<organism evidence="6 7">
    <name type="scientific">Alicyclobacillus hesperidum</name>
    <dbReference type="NCBI Taxonomy" id="89784"/>
    <lineage>
        <taxon>Bacteria</taxon>
        <taxon>Bacillati</taxon>
        <taxon>Bacillota</taxon>
        <taxon>Bacilli</taxon>
        <taxon>Bacillales</taxon>
        <taxon>Alicyclobacillaceae</taxon>
        <taxon>Alicyclobacillus</taxon>
    </lineage>
</organism>
<dbReference type="Proteomes" id="UP000182589">
    <property type="component" value="Unassembled WGS sequence"/>
</dbReference>
<dbReference type="PANTHER" id="PTHR11748:SF103">
    <property type="entry name" value="GLYCOLATE OXIDASE SUBUNIT GLCE"/>
    <property type="match status" value="1"/>
</dbReference>
<accession>A0A1H2XK62</accession>
<dbReference type="AlphaFoldDB" id="A0A1H2XK62"/>
<dbReference type="Pfam" id="PF02913">
    <property type="entry name" value="FAD-oxidase_C"/>
    <property type="match status" value="1"/>
</dbReference>
<dbReference type="EMBL" id="FNOJ01000021">
    <property type="protein sequence ID" value="SDW92864.1"/>
    <property type="molecule type" value="Genomic_DNA"/>
</dbReference>
<dbReference type="InterPro" id="IPR016169">
    <property type="entry name" value="FAD-bd_PCMH_sub2"/>
</dbReference>
<dbReference type="Pfam" id="PF01565">
    <property type="entry name" value="FAD_binding_4"/>
    <property type="match status" value="1"/>
</dbReference>
<keyword evidence="2" id="KW-0285">Flavoprotein</keyword>
<keyword evidence="7" id="KW-1185">Reference proteome</keyword>
<gene>
    <name evidence="6" type="ORF">SAMN04489725_12121</name>
</gene>
<dbReference type="STRING" id="89784.SAMN04489725_12121"/>
<dbReference type="SUPFAM" id="SSF56176">
    <property type="entry name" value="FAD-binding/transporter-associated domain-like"/>
    <property type="match status" value="1"/>
</dbReference>
<name>A0A1H2XK62_9BACL</name>
<dbReference type="InterPro" id="IPR006094">
    <property type="entry name" value="Oxid_FAD_bind_N"/>
</dbReference>
<feature type="domain" description="FAD-binding PCMH-type" evidence="5">
    <location>
        <begin position="37"/>
        <end position="216"/>
    </location>
</feature>
<keyword evidence="4" id="KW-0560">Oxidoreductase</keyword>
<evidence type="ECO:0000256" key="3">
    <source>
        <dbReference type="ARBA" id="ARBA00022827"/>
    </source>
</evidence>
<evidence type="ECO:0000259" key="5">
    <source>
        <dbReference type="PROSITE" id="PS51387"/>
    </source>
</evidence>
<dbReference type="InterPro" id="IPR016164">
    <property type="entry name" value="FAD-linked_Oxase-like_C"/>
</dbReference>
<dbReference type="InterPro" id="IPR004113">
    <property type="entry name" value="FAD-bd_oxidored_4_C"/>
</dbReference>
<evidence type="ECO:0000256" key="2">
    <source>
        <dbReference type="ARBA" id="ARBA00022630"/>
    </source>
</evidence>
<evidence type="ECO:0000256" key="1">
    <source>
        <dbReference type="ARBA" id="ARBA00001974"/>
    </source>
</evidence>
<dbReference type="InterPro" id="IPR016166">
    <property type="entry name" value="FAD-bd_PCMH"/>
</dbReference>
<reference evidence="7" key="1">
    <citation type="submission" date="2016-10" db="EMBL/GenBank/DDBJ databases">
        <authorList>
            <person name="Varghese N."/>
        </authorList>
    </citation>
    <scope>NUCLEOTIDE SEQUENCE [LARGE SCALE GENOMIC DNA]</scope>
    <source>
        <strain evidence="7">DSM 12489</strain>
    </source>
</reference>
<dbReference type="InterPro" id="IPR036318">
    <property type="entry name" value="FAD-bd_PCMH-like_sf"/>
</dbReference>
<evidence type="ECO:0000313" key="6">
    <source>
        <dbReference type="EMBL" id="SDW92864.1"/>
    </source>
</evidence>
<evidence type="ECO:0000256" key="4">
    <source>
        <dbReference type="ARBA" id="ARBA00023002"/>
    </source>
</evidence>
<evidence type="ECO:0000313" key="7">
    <source>
        <dbReference type="Proteomes" id="UP000182589"/>
    </source>
</evidence>
<dbReference type="RefSeq" id="WP_040289555.1">
    <property type="nucleotide sequence ID" value="NZ_FNOJ01000021.1"/>
</dbReference>
<protein>
    <submittedName>
        <fullName evidence="6">Glycolate oxidase FAD binding subunit</fullName>
    </submittedName>
</protein>